<dbReference type="InterPro" id="IPR006761">
    <property type="entry name" value="Tsg"/>
</dbReference>
<proteinExistence type="inferred from homology"/>
<dbReference type="GO" id="GO:0030510">
    <property type="term" value="P:regulation of BMP signaling pathway"/>
    <property type="evidence" value="ECO:0007669"/>
    <property type="project" value="TreeGrafter"/>
</dbReference>
<comment type="similarity">
    <text evidence="2">Belongs to the twisted gastrulation protein family.</text>
</comment>
<dbReference type="Proteomes" id="UP001153712">
    <property type="component" value="Chromosome 15"/>
</dbReference>
<keyword evidence="3" id="KW-0217">Developmental protein</keyword>
<evidence type="ECO:0000256" key="1">
    <source>
        <dbReference type="ARBA" id="ARBA00004613"/>
    </source>
</evidence>
<dbReference type="Pfam" id="PF23782">
    <property type="entry name" value="Tsg_N"/>
    <property type="match status" value="1"/>
</dbReference>
<dbReference type="GO" id="GO:0005615">
    <property type="term" value="C:extracellular space"/>
    <property type="evidence" value="ECO:0007669"/>
    <property type="project" value="TreeGrafter"/>
</dbReference>
<keyword evidence="11" id="KW-1185">Reference proteome</keyword>
<evidence type="ECO:0000313" key="11">
    <source>
        <dbReference type="Proteomes" id="UP001153712"/>
    </source>
</evidence>
<feature type="domain" description="Tsg N-terminal" evidence="9">
    <location>
        <begin position="36"/>
        <end position="90"/>
    </location>
</feature>
<reference evidence="10" key="1">
    <citation type="submission" date="2022-01" db="EMBL/GenBank/DDBJ databases">
        <authorList>
            <person name="King R."/>
        </authorList>
    </citation>
    <scope>NUCLEOTIDE SEQUENCE</scope>
</reference>
<dbReference type="OrthoDB" id="10037323at2759"/>
<dbReference type="PANTHER" id="PTHR12312:SF16">
    <property type="entry name" value="TWISTED GASTRULATION PROTEIN HOMOLOG 1-A-RELATED"/>
    <property type="match status" value="1"/>
</dbReference>
<evidence type="ECO:0000256" key="7">
    <source>
        <dbReference type="SAM" id="MobiDB-lite"/>
    </source>
</evidence>
<evidence type="ECO:0008006" key="12">
    <source>
        <dbReference type="Google" id="ProtNLM"/>
    </source>
</evidence>
<dbReference type="Pfam" id="PF04668">
    <property type="entry name" value="Tsg"/>
    <property type="match status" value="1"/>
</dbReference>
<accession>A0A9N9TLL2</accession>
<feature type="region of interest" description="Disordered" evidence="7">
    <location>
        <begin position="206"/>
        <end position="228"/>
    </location>
</feature>
<evidence type="ECO:0000259" key="8">
    <source>
        <dbReference type="Pfam" id="PF04668"/>
    </source>
</evidence>
<organism evidence="10 11">
    <name type="scientific">Phyllotreta striolata</name>
    <name type="common">Striped flea beetle</name>
    <name type="synonym">Crioceris striolata</name>
    <dbReference type="NCBI Taxonomy" id="444603"/>
    <lineage>
        <taxon>Eukaryota</taxon>
        <taxon>Metazoa</taxon>
        <taxon>Ecdysozoa</taxon>
        <taxon>Arthropoda</taxon>
        <taxon>Hexapoda</taxon>
        <taxon>Insecta</taxon>
        <taxon>Pterygota</taxon>
        <taxon>Neoptera</taxon>
        <taxon>Endopterygota</taxon>
        <taxon>Coleoptera</taxon>
        <taxon>Polyphaga</taxon>
        <taxon>Cucujiformia</taxon>
        <taxon>Chrysomeloidea</taxon>
        <taxon>Chrysomelidae</taxon>
        <taxon>Galerucinae</taxon>
        <taxon>Alticini</taxon>
        <taxon>Phyllotreta</taxon>
    </lineage>
</organism>
<keyword evidence="5" id="KW-0732">Signal</keyword>
<name>A0A9N9TLL2_PHYSR</name>
<keyword evidence="6" id="KW-0325">Glycoprotein</keyword>
<evidence type="ECO:0000256" key="3">
    <source>
        <dbReference type="ARBA" id="ARBA00022473"/>
    </source>
</evidence>
<evidence type="ECO:0000256" key="5">
    <source>
        <dbReference type="ARBA" id="ARBA00022729"/>
    </source>
</evidence>
<evidence type="ECO:0000256" key="4">
    <source>
        <dbReference type="ARBA" id="ARBA00022525"/>
    </source>
</evidence>
<feature type="domain" description="Tsg C-terminal" evidence="8">
    <location>
        <begin position="134"/>
        <end position="199"/>
    </location>
</feature>
<dbReference type="EMBL" id="OU900108">
    <property type="protein sequence ID" value="CAG9857823.1"/>
    <property type="molecule type" value="Genomic_DNA"/>
</dbReference>
<evidence type="ECO:0000259" key="9">
    <source>
        <dbReference type="Pfam" id="PF23782"/>
    </source>
</evidence>
<gene>
    <name evidence="10" type="ORF">PHYEVI_LOCUS4221</name>
</gene>
<dbReference type="InterPro" id="IPR057635">
    <property type="entry name" value="Tsg_N"/>
</dbReference>
<dbReference type="InterPro" id="IPR057726">
    <property type="entry name" value="Tsg_C"/>
</dbReference>
<sequence>MQIEHLMQQIRRFASTMKEPLAVCLAIVTNFLLAQGCNESNCAPVVSMCLLTRSCNCDVQNETCYASCHACLGKDFIECCSCVDVCPSKMDYEPDKLSTVEDLDGPIPELFKALLEIDDTKHWSTETYENYYTNSKGNLMNTNCSVIWWNNCMSFRKCKQSCNSVGANSLRLFHNGCCECVGEKCINYGRSKSLCTACPRPDNEEEEYAIEDDDNDLEMDYGEDFEEE</sequence>
<dbReference type="PANTHER" id="PTHR12312">
    <property type="entry name" value="TWISTED GASTRULATION PROTEIN HOMOLOG 1-A-RELATED"/>
    <property type="match status" value="1"/>
</dbReference>
<comment type="subcellular location">
    <subcellularLocation>
        <location evidence="1">Secreted</location>
    </subcellularLocation>
</comment>
<keyword evidence="4" id="KW-0964">Secreted</keyword>
<protein>
    <recommendedName>
        <fullName evidence="12">Protein twisted gastrulation</fullName>
    </recommendedName>
</protein>
<dbReference type="AlphaFoldDB" id="A0A9N9TLL2"/>
<evidence type="ECO:0000256" key="2">
    <source>
        <dbReference type="ARBA" id="ARBA00010047"/>
    </source>
</evidence>
<evidence type="ECO:0000313" key="10">
    <source>
        <dbReference type="EMBL" id="CAG9857823.1"/>
    </source>
</evidence>
<evidence type="ECO:0000256" key="6">
    <source>
        <dbReference type="ARBA" id="ARBA00023180"/>
    </source>
</evidence>